<dbReference type="PATRIC" id="fig|1339315.3.peg.78"/>
<dbReference type="EMBL" id="JGCY01000031">
    <property type="protein sequence ID" value="EXY77022.1"/>
    <property type="molecule type" value="Genomic_DNA"/>
</dbReference>
<proteinExistence type="predicted"/>
<accession>A0A015T3B0</accession>
<dbReference type="Proteomes" id="UP000020529">
    <property type="component" value="Unassembled WGS sequence"/>
</dbReference>
<protein>
    <submittedName>
        <fullName evidence="1">Uncharacterized protein</fullName>
    </submittedName>
</protein>
<evidence type="ECO:0000313" key="1">
    <source>
        <dbReference type="EMBL" id="EXY77022.1"/>
    </source>
</evidence>
<name>A0A015T3B0_BACFG</name>
<sequence>MVHIMNAIGFYEYTNFVRLNIPMGGALFKCCSGSLFKC</sequence>
<organism evidence="1 2">
    <name type="scientific">Bacteroides fragilis str. 3988T(B)14</name>
    <dbReference type="NCBI Taxonomy" id="1339315"/>
    <lineage>
        <taxon>Bacteria</taxon>
        <taxon>Pseudomonadati</taxon>
        <taxon>Bacteroidota</taxon>
        <taxon>Bacteroidia</taxon>
        <taxon>Bacteroidales</taxon>
        <taxon>Bacteroidaceae</taxon>
        <taxon>Bacteroides</taxon>
    </lineage>
</organism>
<gene>
    <name evidence="1" type="ORF">M124_4070</name>
</gene>
<evidence type="ECO:0000313" key="2">
    <source>
        <dbReference type="Proteomes" id="UP000020529"/>
    </source>
</evidence>
<dbReference type="AlphaFoldDB" id="A0A015T3B0"/>
<reference evidence="1 2" key="1">
    <citation type="submission" date="2014-02" db="EMBL/GenBank/DDBJ databases">
        <authorList>
            <person name="Sears C."/>
            <person name="Carroll K."/>
            <person name="Sack B.R."/>
            <person name="Qadri F."/>
            <person name="Myers L.L."/>
            <person name="Chung G.-T."/>
            <person name="Escheverria P."/>
            <person name="Fraser C.M."/>
            <person name="Sadzewicz L."/>
            <person name="Shefchek K.A."/>
            <person name="Tallon L."/>
            <person name="Das S.P."/>
            <person name="Daugherty S."/>
            <person name="Mongodin E.F."/>
        </authorList>
    </citation>
    <scope>NUCLEOTIDE SEQUENCE [LARGE SCALE GENOMIC DNA]</scope>
    <source>
        <strain evidence="2">3988T(B)14</strain>
    </source>
</reference>
<comment type="caution">
    <text evidence="1">The sequence shown here is derived from an EMBL/GenBank/DDBJ whole genome shotgun (WGS) entry which is preliminary data.</text>
</comment>